<feature type="compositionally biased region" description="Basic residues" evidence="1">
    <location>
        <begin position="505"/>
        <end position="516"/>
    </location>
</feature>
<protein>
    <submittedName>
        <fullName evidence="2">Uncharacterized protein</fullName>
    </submittedName>
</protein>
<accession>A0ABQ8VCS9</accession>
<reference evidence="2" key="1">
    <citation type="submission" date="2022-08" db="EMBL/GenBank/DDBJ databases">
        <title>A Global Phylogenomic Analysis of the Shiitake Genus Lentinula.</title>
        <authorList>
            <consortium name="DOE Joint Genome Institute"/>
            <person name="Sierra-Patev S."/>
            <person name="Min B."/>
            <person name="Naranjo-Ortiz M."/>
            <person name="Looney B."/>
            <person name="Konkel Z."/>
            <person name="Slot J.C."/>
            <person name="Sakamoto Y."/>
            <person name="Steenwyk J.L."/>
            <person name="Rokas A."/>
            <person name="Carro J."/>
            <person name="Camarero S."/>
            <person name="Ferreira P."/>
            <person name="Molpeceres G."/>
            <person name="Ruiz-Duenas F.J."/>
            <person name="Serrano A."/>
            <person name="Henrissat B."/>
            <person name="Drula E."/>
            <person name="Hughes K.W."/>
            <person name="Mata J.L."/>
            <person name="Ishikawa N.K."/>
            <person name="Vargas-Isla R."/>
            <person name="Ushijima S."/>
            <person name="Smith C.A."/>
            <person name="Ahrendt S."/>
            <person name="Andreopoulos W."/>
            <person name="He G."/>
            <person name="Labutti K."/>
            <person name="Lipzen A."/>
            <person name="Ng V."/>
            <person name="Riley R."/>
            <person name="Sandor L."/>
            <person name="Barry K."/>
            <person name="Martinez A.T."/>
            <person name="Xiao Y."/>
            <person name="Gibbons J.G."/>
            <person name="Terashima K."/>
            <person name="Grigoriev I.V."/>
            <person name="Hibbett D.S."/>
        </authorList>
    </citation>
    <scope>NUCLEOTIDE SEQUENCE</scope>
    <source>
        <strain evidence="2">RHP3577 ss4</strain>
    </source>
</reference>
<feature type="compositionally biased region" description="Basic and acidic residues" evidence="1">
    <location>
        <begin position="176"/>
        <end position="187"/>
    </location>
</feature>
<gene>
    <name evidence="2" type="ORF">C8R41DRAFT_921275</name>
</gene>
<feature type="compositionally biased region" description="Basic and acidic residues" evidence="1">
    <location>
        <begin position="158"/>
        <end position="169"/>
    </location>
</feature>
<sequence length="659" mass="72083">MPELVWKNTTVANPVDVAALNASQSLPPPSSQVLSTLASFPPASASHPVYSSSSSSMIEFLAGNTLGPSNYTPSAYTGNDMPASKLPAPCHPVGQALINTVNAPSTNSISANGAGSLPFGAFTPATPASSTRCDALDDNLAATTSPTRPLPPATKSSTDVEPRETDKASTSKKKRAEMGPAERKLAREASSLRSEKLGAAIDDLLEERDLLIDNISKEHNVSSTRVKRLAHQAPGLKAKKKASDYNILFYYKNKEINGELPSGSKINSVEVHAAVRADEDLMHIFHNKEAMDELREKYNEDKLDEERTVVRVSKRREAKTVAAQVNAYQKTSDYLYEVVDVSSFGVVVRSSLDSTAVASYFGRGPVDEFLRSEYGVGVQEFTQHYEAWILTRNLKQRGKMSMTDMAKDLVHTISRGLSEITGIRDLPMNYVSFETAICIPHKVGVIGWPTNIPWKYPQKLAADEVRALHASWSDGKTHWYRMTASEHRSLVRRLTSEGKLDPKERKKRKPSKSKIHAHGDELLDTASNSSSDSSDDEPSHYRKKSKPSSSISGPSNARGVGKNAVQKVRTNHPSSKAAGPSAKHTEPLKETHAKGKGAESDRGNKRGKGKGKQSATRRPGSKKSVRFITDSDDDTPKFWLDVYAVNCDIFTYRFVSRGL</sequence>
<keyword evidence="3" id="KW-1185">Reference proteome</keyword>
<dbReference type="EMBL" id="JANVFT010000049">
    <property type="protein sequence ID" value="KAJ4486904.1"/>
    <property type="molecule type" value="Genomic_DNA"/>
</dbReference>
<feature type="region of interest" description="Disordered" evidence="1">
    <location>
        <begin position="491"/>
        <end position="629"/>
    </location>
</feature>
<evidence type="ECO:0000313" key="2">
    <source>
        <dbReference type="EMBL" id="KAJ4486904.1"/>
    </source>
</evidence>
<evidence type="ECO:0000313" key="3">
    <source>
        <dbReference type="Proteomes" id="UP001150217"/>
    </source>
</evidence>
<organism evidence="2 3">
    <name type="scientific">Lentinula lateritia</name>
    <dbReference type="NCBI Taxonomy" id="40482"/>
    <lineage>
        <taxon>Eukaryota</taxon>
        <taxon>Fungi</taxon>
        <taxon>Dikarya</taxon>
        <taxon>Basidiomycota</taxon>
        <taxon>Agaricomycotina</taxon>
        <taxon>Agaricomycetes</taxon>
        <taxon>Agaricomycetidae</taxon>
        <taxon>Agaricales</taxon>
        <taxon>Marasmiineae</taxon>
        <taxon>Omphalotaceae</taxon>
        <taxon>Lentinula</taxon>
    </lineage>
</organism>
<comment type="caution">
    <text evidence="2">The sequence shown here is derived from an EMBL/GenBank/DDBJ whole genome shotgun (WGS) entry which is preliminary data.</text>
</comment>
<name>A0ABQ8VCS9_9AGAR</name>
<evidence type="ECO:0000256" key="1">
    <source>
        <dbReference type="SAM" id="MobiDB-lite"/>
    </source>
</evidence>
<proteinExistence type="predicted"/>
<feature type="compositionally biased region" description="Basic and acidic residues" evidence="1">
    <location>
        <begin position="491"/>
        <end position="504"/>
    </location>
</feature>
<feature type="region of interest" description="Disordered" evidence="1">
    <location>
        <begin position="141"/>
        <end position="191"/>
    </location>
</feature>
<feature type="compositionally biased region" description="Basic and acidic residues" evidence="1">
    <location>
        <begin position="583"/>
        <end position="604"/>
    </location>
</feature>
<dbReference type="Proteomes" id="UP001150217">
    <property type="component" value="Unassembled WGS sequence"/>
</dbReference>